<keyword evidence="1" id="KW-0812">Transmembrane</keyword>
<accession>A0A840XMX5</accession>
<protein>
    <submittedName>
        <fullName evidence="2">Uncharacterized protein</fullName>
    </submittedName>
</protein>
<name>A0A840XMX5_9MICO</name>
<dbReference type="Proteomes" id="UP000552883">
    <property type="component" value="Unassembled WGS sequence"/>
</dbReference>
<feature type="transmembrane region" description="Helical" evidence="1">
    <location>
        <begin position="16"/>
        <end position="36"/>
    </location>
</feature>
<keyword evidence="3" id="KW-1185">Reference proteome</keyword>
<comment type="caution">
    <text evidence="2">The sequence shown here is derived from an EMBL/GenBank/DDBJ whole genome shotgun (WGS) entry which is preliminary data.</text>
</comment>
<dbReference type="EMBL" id="JACHBS010000001">
    <property type="protein sequence ID" value="MBB5617968.1"/>
    <property type="molecule type" value="Genomic_DNA"/>
</dbReference>
<evidence type="ECO:0000313" key="2">
    <source>
        <dbReference type="EMBL" id="MBB5617968.1"/>
    </source>
</evidence>
<proteinExistence type="predicted"/>
<feature type="transmembrane region" description="Helical" evidence="1">
    <location>
        <begin position="135"/>
        <end position="162"/>
    </location>
</feature>
<feature type="transmembrane region" description="Helical" evidence="1">
    <location>
        <begin position="48"/>
        <end position="69"/>
    </location>
</feature>
<dbReference type="AlphaFoldDB" id="A0A840XMX5"/>
<feature type="transmembrane region" description="Helical" evidence="1">
    <location>
        <begin position="102"/>
        <end position="123"/>
    </location>
</feature>
<evidence type="ECO:0000313" key="3">
    <source>
        <dbReference type="Proteomes" id="UP000552883"/>
    </source>
</evidence>
<keyword evidence="1" id="KW-1133">Transmembrane helix</keyword>
<gene>
    <name evidence="2" type="ORF">BJ959_001464</name>
</gene>
<reference evidence="2 3" key="1">
    <citation type="submission" date="2020-08" db="EMBL/GenBank/DDBJ databases">
        <title>Sequencing the genomes of 1000 actinobacteria strains.</title>
        <authorList>
            <person name="Klenk H.-P."/>
        </authorList>
    </citation>
    <scope>NUCLEOTIDE SEQUENCE [LARGE SCALE GENOMIC DNA]</scope>
    <source>
        <strain evidence="2 3">DSM 23889</strain>
    </source>
</reference>
<dbReference type="RefSeq" id="WP_183321930.1">
    <property type="nucleotide sequence ID" value="NZ_JACHBS010000001.1"/>
</dbReference>
<evidence type="ECO:0000256" key="1">
    <source>
        <dbReference type="SAM" id="Phobius"/>
    </source>
</evidence>
<keyword evidence="1" id="KW-0472">Membrane</keyword>
<sequence>MGVIWPTRGRVRQISYLYFTLLIAVPVIGGVAAGFLSTAEIVQFRDPAVIASSFGVLGGLLFAHAIFVFQLRVSYDATNDEATGPDTPMEDLRVRPLIDEMFAGVLYASLVALALTLITGAVAAVQDPTAVVSPVLFGITVGIGLHLFGCVLHVLSATTTAYENLKRRGK</sequence>
<organism evidence="2 3">
    <name type="scientific">Microcella frigidaquae</name>
    <dbReference type="NCBI Taxonomy" id="424758"/>
    <lineage>
        <taxon>Bacteria</taxon>
        <taxon>Bacillati</taxon>
        <taxon>Actinomycetota</taxon>
        <taxon>Actinomycetes</taxon>
        <taxon>Micrococcales</taxon>
        <taxon>Microbacteriaceae</taxon>
        <taxon>Microcella</taxon>
    </lineage>
</organism>